<proteinExistence type="predicted"/>
<dbReference type="RefSeq" id="WP_044162000.1">
    <property type="nucleotide sequence ID" value="NZ_JACIER010000004.1"/>
</dbReference>
<protein>
    <submittedName>
        <fullName evidence="3">Phosphopantetheinyl transferase</fullName>
    </submittedName>
</protein>
<organism evidence="3 4">
    <name type="scientific">Bacteroides reticulotermitis</name>
    <dbReference type="NCBI Taxonomy" id="1133319"/>
    <lineage>
        <taxon>Bacteria</taxon>
        <taxon>Pseudomonadati</taxon>
        <taxon>Bacteroidota</taxon>
        <taxon>Bacteroidia</taxon>
        <taxon>Bacteroidales</taxon>
        <taxon>Bacteroidaceae</taxon>
        <taxon>Bacteroides</taxon>
    </lineage>
</organism>
<sequence>MALFLHHKKRTFQLGVWKMDETVDELLELLPDRDYYANAMLRFTAESRRREWLSVRMLVFTLLNEDIKIGYEADGKPFLADHSYFISISHTKGYVAVILSENATVGIDIEKYGLRIQRITSRFMRADEQAFAYADDLIWGLLLHWSAKETLFKSFKDASADLRLMRLDHFTPESNGTFGIQEYWTEKQQIYAISYLLFPDFVLTWLVE</sequence>
<feature type="domain" description="4'-phosphopantetheinyl transferase" evidence="2">
    <location>
        <begin position="105"/>
        <end position="184"/>
    </location>
</feature>
<evidence type="ECO:0000313" key="4">
    <source>
        <dbReference type="Proteomes" id="UP000560658"/>
    </source>
</evidence>
<comment type="caution">
    <text evidence="3">The sequence shown here is derived from an EMBL/GenBank/DDBJ whole genome shotgun (WGS) entry which is preliminary data.</text>
</comment>
<accession>A0A840CUR8</accession>
<dbReference type="EMBL" id="JACIER010000004">
    <property type="protein sequence ID" value="MBB4043630.1"/>
    <property type="molecule type" value="Genomic_DNA"/>
</dbReference>
<dbReference type="Gene3D" id="3.90.470.20">
    <property type="entry name" value="4'-phosphopantetheinyl transferase domain"/>
    <property type="match status" value="1"/>
</dbReference>
<dbReference type="GO" id="GO:0000287">
    <property type="term" value="F:magnesium ion binding"/>
    <property type="evidence" value="ECO:0007669"/>
    <property type="project" value="InterPro"/>
</dbReference>
<evidence type="ECO:0000259" key="2">
    <source>
        <dbReference type="Pfam" id="PF01648"/>
    </source>
</evidence>
<keyword evidence="4" id="KW-1185">Reference proteome</keyword>
<dbReference type="Proteomes" id="UP000560658">
    <property type="component" value="Unassembled WGS sequence"/>
</dbReference>
<dbReference type="InterPro" id="IPR008278">
    <property type="entry name" value="4-PPantetheinyl_Trfase_dom"/>
</dbReference>
<dbReference type="SUPFAM" id="SSF56214">
    <property type="entry name" value="4'-phosphopantetheinyl transferase"/>
    <property type="match status" value="2"/>
</dbReference>
<name>A0A840CUR8_9BACE</name>
<dbReference type="GO" id="GO:0008897">
    <property type="term" value="F:holo-[acyl-carrier-protein] synthase activity"/>
    <property type="evidence" value="ECO:0007669"/>
    <property type="project" value="InterPro"/>
</dbReference>
<keyword evidence="1 3" id="KW-0808">Transferase</keyword>
<dbReference type="AlphaFoldDB" id="A0A840CUR8"/>
<evidence type="ECO:0000256" key="1">
    <source>
        <dbReference type="ARBA" id="ARBA00022679"/>
    </source>
</evidence>
<dbReference type="Pfam" id="PF01648">
    <property type="entry name" value="ACPS"/>
    <property type="match status" value="1"/>
</dbReference>
<dbReference type="InterPro" id="IPR037143">
    <property type="entry name" value="4-PPantetheinyl_Trfase_dom_sf"/>
</dbReference>
<evidence type="ECO:0000313" key="3">
    <source>
        <dbReference type="EMBL" id="MBB4043630.1"/>
    </source>
</evidence>
<gene>
    <name evidence="3" type="ORF">GGR06_001412</name>
</gene>
<reference evidence="3" key="1">
    <citation type="submission" date="2020-08" db="EMBL/GenBank/DDBJ databases">
        <title>Genomic Encyclopedia of Type Strains, Phase IV (KMG-IV): sequencing the most valuable type-strain genomes for metagenomic binning, comparative biology and taxonomic classification.</title>
        <authorList>
            <person name="Goeker M."/>
        </authorList>
    </citation>
    <scope>NUCLEOTIDE SEQUENCE [LARGE SCALE GENOMIC DNA]</scope>
    <source>
        <strain evidence="3">DSM 105720</strain>
    </source>
</reference>